<dbReference type="Proteomes" id="UP000650582">
    <property type="component" value="Unassembled WGS sequence"/>
</dbReference>
<proteinExistence type="predicted"/>
<evidence type="ECO:0000313" key="4">
    <source>
        <dbReference type="Proteomes" id="UP000650582"/>
    </source>
</evidence>
<feature type="region of interest" description="Disordered" evidence="1">
    <location>
        <begin position="29"/>
        <end position="64"/>
    </location>
</feature>
<dbReference type="Proteomes" id="UP000650533">
    <property type="component" value="Chromosome 9"/>
</dbReference>
<evidence type="ECO:0000313" key="2">
    <source>
        <dbReference type="EMBL" id="KAF8674513.1"/>
    </source>
</evidence>
<protein>
    <submittedName>
        <fullName evidence="2">Uncharacterized protein</fullName>
    </submittedName>
</protein>
<evidence type="ECO:0000256" key="1">
    <source>
        <dbReference type="SAM" id="MobiDB-lite"/>
    </source>
</evidence>
<dbReference type="RefSeq" id="XP_043182919.1">
    <property type="nucleotide sequence ID" value="XM_043327534.1"/>
</dbReference>
<dbReference type="AlphaFoldDB" id="A0A8H7H3V8"/>
<reference evidence="2" key="2">
    <citation type="submission" date="2020-09" db="EMBL/GenBank/DDBJ databases">
        <title>Comparative genome analyses of four rice-infecting Rhizoctonia solani isolates reveal extensive enrichment of homogalacturonan modification genes.</title>
        <authorList>
            <person name="Lee D.-Y."/>
            <person name="Jeon J."/>
            <person name="Kim K.-T."/>
            <person name="Cheong K."/>
            <person name="Song H."/>
            <person name="Choi G."/>
            <person name="Ko J."/>
            <person name="Opiyo S.O."/>
            <person name="Zuo S."/>
            <person name="Madhav S."/>
            <person name="Lee Y.-H."/>
            <person name="Wang G.-L."/>
        </authorList>
    </citation>
    <scope>NUCLEOTIDE SEQUENCE</scope>
    <source>
        <strain evidence="2">AG1-IA YN-7</strain>
    </source>
</reference>
<accession>A0A8H7H3V8</accession>
<gene>
    <name evidence="3" type="ORF">RhiXN_07718</name>
    <name evidence="2" type="ORF">RHS04_07222</name>
</gene>
<dbReference type="EMBL" id="JACYCC010000130">
    <property type="protein sequence ID" value="KAF8674513.1"/>
    <property type="molecule type" value="Genomic_DNA"/>
</dbReference>
<dbReference type="EMBL" id="CP059666">
    <property type="protein sequence ID" value="QRW22682.1"/>
    <property type="molecule type" value="Genomic_DNA"/>
</dbReference>
<dbReference type="GeneID" id="67029997"/>
<feature type="compositionally biased region" description="Basic and acidic residues" evidence="1">
    <location>
        <begin position="50"/>
        <end position="63"/>
    </location>
</feature>
<name>A0A8H7H3V8_9AGAM</name>
<reference evidence="3" key="1">
    <citation type="submission" date="2020-05" db="EMBL/GenBank/DDBJ databases">
        <title>Evolutionary and genomic comparisons of hybrid uninucleate and nonhybrid Rhizoctonia fungi.</title>
        <authorList>
            <person name="Li C."/>
            <person name="Chen X."/>
        </authorList>
    </citation>
    <scope>NUCLEOTIDE SEQUENCE</scope>
    <source>
        <strain evidence="3">AG-1 IA</strain>
    </source>
</reference>
<organism evidence="2 4">
    <name type="scientific">Rhizoctonia solani</name>
    <dbReference type="NCBI Taxonomy" id="456999"/>
    <lineage>
        <taxon>Eukaryota</taxon>
        <taxon>Fungi</taxon>
        <taxon>Dikarya</taxon>
        <taxon>Basidiomycota</taxon>
        <taxon>Agaricomycotina</taxon>
        <taxon>Agaricomycetes</taxon>
        <taxon>Cantharellales</taxon>
        <taxon>Ceratobasidiaceae</taxon>
        <taxon>Rhizoctonia</taxon>
    </lineage>
</organism>
<dbReference type="KEGG" id="rsx:RhiXN_07718"/>
<sequence length="146" mass="15618">MPTWAACRHGVECNRQVGDAPTALAGSDVRRAPRDVSATRGPGGPPALGKRGEMDGGGREEKTMNALPDSSVRRTWSMFAVALLPALHPVTKKPAFACPVPHHTGPVLVIKKDNSLIKKGDSIVHSSNTIQYTFKAAQIKIFRIAV</sequence>
<evidence type="ECO:0000313" key="3">
    <source>
        <dbReference type="EMBL" id="QRW22682.1"/>
    </source>
</evidence>